<organism evidence="6 7">
    <name type="scientific">Ceratitis capitata</name>
    <name type="common">Mediterranean fruit fly</name>
    <name type="synonym">Tephritis capitata</name>
    <dbReference type="NCBI Taxonomy" id="7213"/>
    <lineage>
        <taxon>Eukaryota</taxon>
        <taxon>Metazoa</taxon>
        <taxon>Ecdysozoa</taxon>
        <taxon>Arthropoda</taxon>
        <taxon>Hexapoda</taxon>
        <taxon>Insecta</taxon>
        <taxon>Pterygota</taxon>
        <taxon>Neoptera</taxon>
        <taxon>Endopterygota</taxon>
        <taxon>Diptera</taxon>
        <taxon>Brachycera</taxon>
        <taxon>Muscomorpha</taxon>
        <taxon>Tephritoidea</taxon>
        <taxon>Tephritidae</taxon>
        <taxon>Ceratitis</taxon>
        <taxon>Ceratitis</taxon>
    </lineage>
</organism>
<protein>
    <submittedName>
        <fullName evidence="6">(Mediterranean fruit fly) hypothetical protein</fullName>
    </submittedName>
</protein>
<dbReference type="Gene3D" id="3.40.50.1820">
    <property type="entry name" value="alpha/beta hydrolase"/>
    <property type="match status" value="1"/>
</dbReference>
<dbReference type="FunFam" id="3.40.50.1820:FF:000122">
    <property type="entry name" value="Vitellogenin-3-like Protein"/>
    <property type="match status" value="1"/>
</dbReference>
<dbReference type="GO" id="GO:0016042">
    <property type="term" value="P:lipid catabolic process"/>
    <property type="evidence" value="ECO:0007669"/>
    <property type="project" value="TreeGrafter"/>
</dbReference>
<dbReference type="InterPro" id="IPR013818">
    <property type="entry name" value="Lipase"/>
</dbReference>
<dbReference type="CDD" id="cd00707">
    <property type="entry name" value="Pancreat_lipase_like"/>
    <property type="match status" value="1"/>
</dbReference>
<feature type="domain" description="Lipase" evidence="5">
    <location>
        <begin position="38"/>
        <end position="311"/>
    </location>
</feature>
<dbReference type="SUPFAM" id="SSF53474">
    <property type="entry name" value="alpha/beta-Hydrolases"/>
    <property type="match status" value="1"/>
</dbReference>
<dbReference type="InterPro" id="IPR033906">
    <property type="entry name" value="Lipase_N"/>
</dbReference>
<dbReference type="Pfam" id="PF00151">
    <property type="entry name" value="Lipase"/>
    <property type="match status" value="1"/>
</dbReference>
<dbReference type="GO" id="GO:0016298">
    <property type="term" value="F:lipase activity"/>
    <property type="evidence" value="ECO:0007669"/>
    <property type="project" value="InterPro"/>
</dbReference>
<dbReference type="AlphaFoldDB" id="A0A811UD54"/>
<evidence type="ECO:0000313" key="6">
    <source>
        <dbReference type="EMBL" id="CAD6997172.1"/>
    </source>
</evidence>
<accession>A0A811UD54</accession>
<name>A0A811UD54_CERCA</name>
<proteinExistence type="inferred from homology"/>
<evidence type="ECO:0000256" key="1">
    <source>
        <dbReference type="ARBA" id="ARBA00004613"/>
    </source>
</evidence>
<reference evidence="6" key="1">
    <citation type="submission" date="2020-11" db="EMBL/GenBank/DDBJ databases">
        <authorList>
            <person name="Whitehead M."/>
        </authorList>
    </citation>
    <scope>NUCLEOTIDE SEQUENCE</scope>
    <source>
        <strain evidence="6">EGII</strain>
    </source>
</reference>
<dbReference type="EMBL" id="CAJHJT010000012">
    <property type="protein sequence ID" value="CAD6997172.1"/>
    <property type="molecule type" value="Genomic_DNA"/>
</dbReference>
<dbReference type="PANTHER" id="PTHR11610:SF37">
    <property type="entry name" value="GH01208P"/>
    <property type="match status" value="1"/>
</dbReference>
<evidence type="ECO:0000256" key="3">
    <source>
        <dbReference type="ARBA" id="ARBA00022525"/>
    </source>
</evidence>
<evidence type="ECO:0000313" key="7">
    <source>
        <dbReference type="Proteomes" id="UP000606786"/>
    </source>
</evidence>
<comment type="similarity">
    <text evidence="2 4">Belongs to the AB hydrolase superfamily. Lipase family.</text>
</comment>
<evidence type="ECO:0000259" key="5">
    <source>
        <dbReference type="Pfam" id="PF00151"/>
    </source>
</evidence>
<evidence type="ECO:0000256" key="2">
    <source>
        <dbReference type="ARBA" id="ARBA00010701"/>
    </source>
</evidence>
<dbReference type="OrthoDB" id="199913at2759"/>
<dbReference type="GO" id="GO:0005615">
    <property type="term" value="C:extracellular space"/>
    <property type="evidence" value="ECO:0007669"/>
    <property type="project" value="TreeGrafter"/>
</dbReference>
<dbReference type="InterPro" id="IPR000734">
    <property type="entry name" value="TAG_lipase"/>
</dbReference>
<dbReference type="InterPro" id="IPR029058">
    <property type="entry name" value="AB_hydrolase_fold"/>
</dbReference>
<comment type="caution">
    <text evidence="6">The sequence shown here is derived from an EMBL/GenBank/DDBJ whole genome shotgun (WGS) entry which is preliminary data.</text>
</comment>
<dbReference type="Proteomes" id="UP000606786">
    <property type="component" value="Unassembled WGS sequence"/>
</dbReference>
<dbReference type="PANTHER" id="PTHR11610">
    <property type="entry name" value="LIPASE"/>
    <property type="match status" value="1"/>
</dbReference>
<gene>
    <name evidence="6" type="ORF">CCAP1982_LOCUS5814</name>
</gene>
<dbReference type="GO" id="GO:0017171">
    <property type="term" value="F:serine hydrolase activity"/>
    <property type="evidence" value="ECO:0007669"/>
    <property type="project" value="TreeGrafter"/>
</dbReference>
<evidence type="ECO:0000256" key="4">
    <source>
        <dbReference type="RuleBase" id="RU004262"/>
    </source>
</evidence>
<keyword evidence="7" id="KW-1185">Reference proteome</keyword>
<sequence length="348" mass="38966">MFKAVKMKSRLLMGLKTAHADLSVAKFILFYGPTYADSAIYALDDYKSLLEDKFFSKTKNTVIYIHGYLEDADIESVHVIVDAYLQRKDLNLIILDWGELANGNYIFDAVINCKQLGTVFAKYLTAMFEEGLDINKIHIVGHSLGGQMAGIIGREVYRRNDKTKKIPRLSALDPAFPLFYGTFSSHLSSDDAEFVDVIHTDAWLYGAPVSTGTADFWPNGGTTLQPGCPKRNYRLLSDNDLSSHRRSWWFWAESVKSAFPQKFYAVKAKNWADFKNGKLIDNGEQQQVVMGHGCPTNITGDFYLQTNGVPPYARDIAGISYVHPTNLIGNNIEEGANPTETKAKMTNC</sequence>
<comment type="subcellular location">
    <subcellularLocation>
        <location evidence="1">Secreted</location>
    </subcellularLocation>
</comment>
<keyword evidence="3" id="KW-0964">Secreted</keyword>